<accession>A0ABS0K9Y0</accession>
<reference evidence="2 3" key="1">
    <citation type="submission" date="2020-11" db="EMBL/GenBank/DDBJ databases">
        <title>Sequencing the genomes of 1000 actinobacteria strains.</title>
        <authorList>
            <person name="Klenk H.-P."/>
        </authorList>
    </citation>
    <scope>NUCLEOTIDE SEQUENCE [LARGE SCALE GENOMIC DNA]</scope>
    <source>
        <strain evidence="2 3">DSM 101695</strain>
    </source>
</reference>
<protein>
    <submittedName>
        <fullName evidence="2">Uncharacterized protein</fullName>
    </submittedName>
</protein>
<feature type="region of interest" description="Disordered" evidence="1">
    <location>
        <begin position="82"/>
        <end position="149"/>
    </location>
</feature>
<sequence length="149" mass="15952">MRACGEAARDRPRDLAGDWRLGAWLAYWAAVAECDEFGVTIQLTRSRPTNCATPRQRVSRWLGSPGQQMERAVADVVGSVERRCDDGQGGHGQTDVQDSDQDRRVGPEQPHADVPCCCGRTVQPTGARAGASSRHGGRLQEATAGPAPG</sequence>
<proteinExistence type="predicted"/>
<comment type="caution">
    <text evidence="2">The sequence shown here is derived from an EMBL/GenBank/DDBJ whole genome shotgun (WGS) entry which is preliminary data.</text>
</comment>
<evidence type="ECO:0000313" key="3">
    <source>
        <dbReference type="Proteomes" id="UP000631791"/>
    </source>
</evidence>
<evidence type="ECO:0000313" key="2">
    <source>
        <dbReference type="EMBL" id="MBG6104757.1"/>
    </source>
</evidence>
<gene>
    <name evidence="2" type="ORF">IW249_005171</name>
</gene>
<dbReference type="EMBL" id="JADOTY010000001">
    <property type="protein sequence ID" value="MBG6104757.1"/>
    <property type="molecule type" value="Genomic_DNA"/>
</dbReference>
<evidence type="ECO:0000256" key="1">
    <source>
        <dbReference type="SAM" id="MobiDB-lite"/>
    </source>
</evidence>
<dbReference type="Proteomes" id="UP000631791">
    <property type="component" value="Unassembled WGS sequence"/>
</dbReference>
<name>A0ABS0K9Y0_9ACTN</name>
<keyword evidence="3" id="KW-1185">Reference proteome</keyword>
<organism evidence="2 3">
    <name type="scientific">Micromonospora vinacea</name>
    <dbReference type="NCBI Taxonomy" id="709878"/>
    <lineage>
        <taxon>Bacteria</taxon>
        <taxon>Bacillati</taxon>
        <taxon>Actinomycetota</taxon>
        <taxon>Actinomycetes</taxon>
        <taxon>Micromonosporales</taxon>
        <taxon>Micromonosporaceae</taxon>
        <taxon>Micromonospora</taxon>
    </lineage>
</organism>